<protein>
    <recommendedName>
        <fullName evidence="6">TrmB family transcriptional regulator</fullName>
    </recommendedName>
</protein>
<evidence type="ECO:0000256" key="1">
    <source>
        <dbReference type="ARBA" id="ARBA00007287"/>
    </source>
</evidence>
<feature type="domain" description="Transcription regulator TrmB C-terminal" evidence="3">
    <location>
        <begin position="109"/>
        <end position="350"/>
    </location>
</feature>
<dbReference type="Pfam" id="PF11495">
    <property type="entry name" value="Regulator_TrmB"/>
    <property type="match status" value="1"/>
</dbReference>
<organism evidence="4 5">
    <name type="scientific">Natronoarchaeum mannanilyticum</name>
    <dbReference type="NCBI Taxonomy" id="926360"/>
    <lineage>
        <taxon>Archaea</taxon>
        <taxon>Methanobacteriati</taxon>
        <taxon>Methanobacteriota</taxon>
        <taxon>Stenosarchaea group</taxon>
        <taxon>Halobacteria</taxon>
        <taxon>Halobacteriales</taxon>
        <taxon>Natronoarchaeaceae</taxon>
    </lineage>
</organism>
<accession>A0AAV3T7Y0</accession>
<dbReference type="AlphaFoldDB" id="A0AAV3T7Y0"/>
<comment type="caution">
    <text evidence="4">The sequence shown here is derived from an EMBL/GenBank/DDBJ whole genome shotgun (WGS) entry which is preliminary data.</text>
</comment>
<evidence type="ECO:0000259" key="3">
    <source>
        <dbReference type="Pfam" id="PF11495"/>
    </source>
</evidence>
<reference evidence="4 5" key="1">
    <citation type="journal article" date="2019" name="Int. J. Syst. Evol. Microbiol.">
        <title>The Global Catalogue of Microorganisms (GCM) 10K type strain sequencing project: providing services to taxonomists for standard genome sequencing and annotation.</title>
        <authorList>
            <consortium name="The Broad Institute Genomics Platform"/>
            <consortium name="The Broad Institute Genome Sequencing Center for Infectious Disease"/>
            <person name="Wu L."/>
            <person name="Ma J."/>
        </authorList>
    </citation>
    <scope>NUCLEOTIDE SEQUENCE [LARGE SCALE GENOMIC DNA]</scope>
    <source>
        <strain evidence="4 5">JCM 16328</strain>
    </source>
</reference>
<dbReference type="InterPro" id="IPR002831">
    <property type="entry name" value="Tscrpt_reg_TrmB_N"/>
</dbReference>
<comment type="similarity">
    <text evidence="1">Belongs to the transcriptional regulator TrmB family.</text>
</comment>
<feature type="domain" description="Transcription regulator TrmB N-terminal" evidence="2">
    <location>
        <begin position="10"/>
        <end position="77"/>
    </location>
</feature>
<dbReference type="InterPro" id="IPR036388">
    <property type="entry name" value="WH-like_DNA-bd_sf"/>
</dbReference>
<dbReference type="Gene3D" id="1.10.10.10">
    <property type="entry name" value="Winged helix-like DNA-binding domain superfamily/Winged helix DNA-binding domain"/>
    <property type="match status" value="1"/>
</dbReference>
<evidence type="ECO:0000313" key="4">
    <source>
        <dbReference type="EMBL" id="GAA0666375.1"/>
    </source>
</evidence>
<evidence type="ECO:0008006" key="6">
    <source>
        <dbReference type="Google" id="ProtNLM"/>
    </source>
</evidence>
<gene>
    <name evidence="4" type="ORF">GCM10009020_09490</name>
</gene>
<dbReference type="InterPro" id="IPR021586">
    <property type="entry name" value="Tscrpt_reg_TrmB_C"/>
</dbReference>
<dbReference type="Pfam" id="PF01978">
    <property type="entry name" value="TrmB"/>
    <property type="match status" value="1"/>
</dbReference>
<sequence>MDERGLADLLSQFGLSEKEIDTYLAILNRGEAKASEVANDADVSKRYVYSISEELEERGFVEVNDHSVPTMIKARPPSEVIERLNGTIETMEPELERRYTSTDDEIEQFEVIKSRPTVLKRIERLLESADEEVTLTLPASLLTRIQPTLRETLDRGVLVLLLLSGPEAENYPIEQLDGVASAVRVWHARAPLMLTVDRSLGLIAPNDMLTQSNSDSNAISLAQRQLVPVLIGSFLGNYWPVAEELHVERARELPLSTPDFRNAVLQVALHMQQGQDVVATVRGRPVATENGEETIEGEVVGVRQGLVKPATNSFPVENAFTIDTGNRRFTIGGEGAFVEDFEAFEVTLERPDEQDADA</sequence>
<dbReference type="InterPro" id="IPR051797">
    <property type="entry name" value="TrmB-like"/>
</dbReference>
<proteinExistence type="inferred from homology"/>
<dbReference type="InterPro" id="IPR036390">
    <property type="entry name" value="WH_DNA-bd_sf"/>
</dbReference>
<dbReference type="RefSeq" id="WP_343772741.1">
    <property type="nucleotide sequence ID" value="NZ_BAAADV010000001.1"/>
</dbReference>
<name>A0AAV3T7Y0_9EURY</name>
<dbReference type="SUPFAM" id="SSF46785">
    <property type="entry name" value="Winged helix' DNA-binding domain"/>
    <property type="match status" value="1"/>
</dbReference>
<dbReference type="EMBL" id="BAAADV010000001">
    <property type="protein sequence ID" value="GAA0666375.1"/>
    <property type="molecule type" value="Genomic_DNA"/>
</dbReference>
<dbReference type="SUPFAM" id="SSF159071">
    <property type="entry name" value="TrmB C-terminal domain-like"/>
    <property type="match status" value="1"/>
</dbReference>
<evidence type="ECO:0000313" key="5">
    <source>
        <dbReference type="Proteomes" id="UP001500420"/>
    </source>
</evidence>
<dbReference type="PANTHER" id="PTHR34293:SF1">
    <property type="entry name" value="HTH-TYPE TRANSCRIPTIONAL REGULATOR TRMBL2"/>
    <property type="match status" value="1"/>
</dbReference>
<dbReference type="Proteomes" id="UP001500420">
    <property type="component" value="Unassembled WGS sequence"/>
</dbReference>
<evidence type="ECO:0000259" key="2">
    <source>
        <dbReference type="Pfam" id="PF01978"/>
    </source>
</evidence>
<dbReference type="PANTHER" id="PTHR34293">
    <property type="entry name" value="HTH-TYPE TRANSCRIPTIONAL REGULATOR TRMBL2"/>
    <property type="match status" value="1"/>
</dbReference>
<keyword evidence="5" id="KW-1185">Reference proteome</keyword>